<feature type="region of interest" description="Disordered" evidence="1">
    <location>
        <begin position="32"/>
        <end position="74"/>
    </location>
</feature>
<dbReference type="EMBL" id="VDEP01000342">
    <property type="protein sequence ID" value="KAA1099178.1"/>
    <property type="molecule type" value="Genomic_DNA"/>
</dbReference>
<reference evidence="2 3" key="1">
    <citation type="submission" date="2019-05" db="EMBL/GenBank/DDBJ databases">
        <title>Emergence of the Ug99 lineage of the wheat stem rust pathogen through somatic hybridization.</title>
        <authorList>
            <person name="Li F."/>
            <person name="Upadhyaya N.M."/>
            <person name="Sperschneider J."/>
            <person name="Matny O."/>
            <person name="Nguyen-Phuc H."/>
            <person name="Mago R."/>
            <person name="Raley C."/>
            <person name="Miller M.E."/>
            <person name="Silverstein K.A.T."/>
            <person name="Henningsen E."/>
            <person name="Hirsch C.D."/>
            <person name="Visser B."/>
            <person name="Pretorius Z.A."/>
            <person name="Steffenson B.J."/>
            <person name="Schwessinger B."/>
            <person name="Dodds P.N."/>
            <person name="Figueroa M."/>
        </authorList>
    </citation>
    <scope>NUCLEOTIDE SEQUENCE [LARGE SCALE GENOMIC DNA]</scope>
    <source>
        <strain evidence="2 3">Ug99</strain>
    </source>
</reference>
<organism evidence="2 3">
    <name type="scientific">Puccinia graminis f. sp. tritici</name>
    <dbReference type="NCBI Taxonomy" id="56615"/>
    <lineage>
        <taxon>Eukaryota</taxon>
        <taxon>Fungi</taxon>
        <taxon>Dikarya</taxon>
        <taxon>Basidiomycota</taxon>
        <taxon>Pucciniomycotina</taxon>
        <taxon>Pucciniomycetes</taxon>
        <taxon>Pucciniales</taxon>
        <taxon>Pucciniaceae</taxon>
        <taxon>Puccinia</taxon>
    </lineage>
</organism>
<proteinExistence type="predicted"/>
<gene>
    <name evidence="2" type="ORF">PGTUg99_015030</name>
</gene>
<evidence type="ECO:0000313" key="2">
    <source>
        <dbReference type="EMBL" id="KAA1099178.1"/>
    </source>
</evidence>
<evidence type="ECO:0000256" key="1">
    <source>
        <dbReference type="SAM" id="MobiDB-lite"/>
    </source>
</evidence>
<comment type="caution">
    <text evidence="2">The sequence shown here is derived from an EMBL/GenBank/DDBJ whole genome shotgun (WGS) entry which is preliminary data.</text>
</comment>
<protein>
    <submittedName>
        <fullName evidence="2">Uncharacterized protein</fullName>
    </submittedName>
</protein>
<name>A0A5B0PFL6_PUCGR</name>
<evidence type="ECO:0000313" key="3">
    <source>
        <dbReference type="Proteomes" id="UP000325313"/>
    </source>
</evidence>
<accession>A0A5B0PFL6</accession>
<dbReference type="Proteomes" id="UP000325313">
    <property type="component" value="Unassembled WGS sequence"/>
</dbReference>
<feature type="compositionally biased region" description="Basic residues" evidence="1">
    <location>
        <begin position="41"/>
        <end position="50"/>
    </location>
</feature>
<dbReference type="AlphaFoldDB" id="A0A5B0PFL6"/>
<sequence>MFAHGPGCSIPNQITLLIQKLERKIQEYDNPVAGKADSSRKTKLTKRKCKGEHINGQESNSEDSEYTGQDAGVAGTKKMDEDAEINVTGQSFCYWCWQRLPFMRISKNKIDLQFQFQYANQYPKAN</sequence>